<evidence type="ECO:0000256" key="2">
    <source>
        <dbReference type="ARBA" id="ARBA00022540"/>
    </source>
</evidence>
<dbReference type="Pfam" id="PF02854">
    <property type="entry name" value="MIF4G"/>
    <property type="match status" value="1"/>
</dbReference>
<feature type="region of interest" description="Disordered" evidence="4">
    <location>
        <begin position="51"/>
        <end position="84"/>
    </location>
</feature>
<feature type="domain" description="MIF4G" evidence="5">
    <location>
        <begin position="153"/>
        <end position="359"/>
    </location>
</feature>
<keyword evidence="3" id="KW-0648">Protein biosynthesis</keyword>
<dbReference type="GO" id="GO:0003743">
    <property type="term" value="F:translation initiation factor activity"/>
    <property type="evidence" value="ECO:0007669"/>
    <property type="project" value="UniProtKB-KW"/>
</dbReference>
<reference evidence="6" key="1">
    <citation type="submission" date="2021-02" db="EMBL/GenBank/DDBJ databases">
        <authorList>
            <person name="Dougan E. K."/>
            <person name="Rhodes N."/>
            <person name="Thang M."/>
            <person name="Chan C."/>
        </authorList>
    </citation>
    <scope>NUCLEOTIDE SEQUENCE</scope>
</reference>
<evidence type="ECO:0000256" key="1">
    <source>
        <dbReference type="ARBA" id="ARBA00005775"/>
    </source>
</evidence>
<feature type="region of interest" description="Disordered" evidence="4">
    <location>
        <begin position="360"/>
        <end position="398"/>
    </location>
</feature>
<evidence type="ECO:0000256" key="3">
    <source>
        <dbReference type="ARBA" id="ARBA00022917"/>
    </source>
</evidence>
<dbReference type="PANTHER" id="PTHR23253:SF9">
    <property type="entry name" value="EUKARYOTIC TRANSLATION INITIATION FACTOR 4 GAMMA 2"/>
    <property type="match status" value="1"/>
</dbReference>
<protein>
    <recommendedName>
        <fullName evidence="5">MIF4G domain-containing protein</fullName>
    </recommendedName>
</protein>
<dbReference type="Proteomes" id="UP000649617">
    <property type="component" value="Unassembled WGS sequence"/>
</dbReference>
<dbReference type="InterPro" id="IPR016024">
    <property type="entry name" value="ARM-type_fold"/>
</dbReference>
<dbReference type="SUPFAM" id="SSF48371">
    <property type="entry name" value="ARM repeat"/>
    <property type="match status" value="1"/>
</dbReference>
<dbReference type="AlphaFoldDB" id="A0A812TW43"/>
<dbReference type="GO" id="GO:0003729">
    <property type="term" value="F:mRNA binding"/>
    <property type="evidence" value="ECO:0007669"/>
    <property type="project" value="TreeGrafter"/>
</dbReference>
<evidence type="ECO:0000259" key="5">
    <source>
        <dbReference type="SMART" id="SM00543"/>
    </source>
</evidence>
<name>A0A812TW43_SYMPI</name>
<gene>
    <name evidence="6" type="ORF">SPIL2461_LOCUS14660</name>
</gene>
<comment type="caution">
    <text evidence="6">The sequence shown here is derived from an EMBL/GenBank/DDBJ whole genome shotgun (WGS) entry which is preliminary data.</text>
</comment>
<proteinExistence type="inferred from homology"/>
<evidence type="ECO:0000313" key="6">
    <source>
        <dbReference type="EMBL" id="CAE7551762.1"/>
    </source>
</evidence>
<keyword evidence="2" id="KW-0396">Initiation factor</keyword>
<dbReference type="SMART" id="SM00543">
    <property type="entry name" value="MIF4G"/>
    <property type="match status" value="1"/>
</dbReference>
<feature type="compositionally biased region" description="Polar residues" evidence="4">
    <location>
        <begin position="378"/>
        <end position="395"/>
    </location>
</feature>
<comment type="similarity">
    <text evidence="1">Belongs to the eukaryotic initiation factor 4G family.</text>
</comment>
<evidence type="ECO:0000313" key="7">
    <source>
        <dbReference type="Proteomes" id="UP000649617"/>
    </source>
</evidence>
<feature type="compositionally biased region" description="Basic and acidic residues" evidence="4">
    <location>
        <begin position="60"/>
        <end position="75"/>
    </location>
</feature>
<dbReference type="EMBL" id="CAJNIZ010034335">
    <property type="protein sequence ID" value="CAE7551762.1"/>
    <property type="molecule type" value="Genomic_DNA"/>
</dbReference>
<organism evidence="6 7">
    <name type="scientific">Symbiodinium pilosum</name>
    <name type="common">Dinoflagellate</name>
    <dbReference type="NCBI Taxonomy" id="2952"/>
    <lineage>
        <taxon>Eukaryota</taxon>
        <taxon>Sar</taxon>
        <taxon>Alveolata</taxon>
        <taxon>Dinophyceae</taxon>
        <taxon>Suessiales</taxon>
        <taxon>Symbiodiniaceae</taxon>
        <taxon>Symbiodinium</taxon>
    </lineage>
</organism>
<evidence type="ECO:0000256" key="4">
    <source>
        <dbReference type="SAM" id="MobiDB-lite"/>
    </source>
</evidence>
<dbReference type="InterPro" id="IPR003890">
    <property type="entry name" value="MIF4G-like_typ-3"/>
</dbReference>
<dbReference type="OrthoDB" id="514777at2759"/>
<dbReference type="Gene3D" id="1.25.40.180">
    <property type="match status" value="1"/>
</dbReference>
<dbReference type="PANTHER" id="PTHR23253">
    <property type="entry name" value="EUKARYOTIC TRANSLATION INITIATION FACTOR 4 GAMMA"/>
    <property type="match status" value="1"/>
</dbReference>
<keyword evidence="7" id="KW-1185">Reference proteome</keyword>
<accession>A0A812TW43</accession>
<sequence length="538" mass="59932">MATMLNYPATERSVHGCSGKLHDDGPLDATPLNKGLREEHLLRYVSNWSVSTRSNSSSDDLNKFESDDEKRHCPSTDDGACDSDALSEDAASSLAWETASEGTSCCEEVPETLDICPVTSLLDKPQATGVGDDSPGRRRPLPRCRSDSNVAVARSVRAILNKLTLEKFQLLYEQLTSGIRTQDHVQILLEEVFDKALVQHPFLPMYADLCARLAADVRTQDGFEHSLMEMCRTCFAQLFVEEEDAGNYDPEEARIRRKHRCLGTVKWIGELLTRGLLRSRLLCTCVQQLLKERQRCPEFVEFAAALLRSAGKTFDVSTWDQRPQLLELFAEIEELSTSGSLPLRLRFLLRDLLELRAAGWQSARPPPKPCEEARTSGARPQSTRQLPTTSASTSLAPRDKASGFDQVAFRRLLAGTLRDLRADRDAKKALGRLKAAAVPRRLQATEFSDMITRVAEDASGPARRASFAVLLGLSLGKDSAFHPEECVRGTAIFFREVYQDLCDQVPRLSVVMSTELLPLLRKSWASVDFGSFLPKELQ</sequence>
<dbReference type="GO" id="GO:0016281">
    <property type="term" value="C:eukaryotic translation initiation factor 4F complex"/>
    <property type="evidence" value="ECO:0007669"/>
    <property type="project" value="TreeGrafter"/>
</dbReference>